<organism evidence="9 10">
    <name type="scientific">Carpinus fangiana</name>
    <dbReference type="NCBI Taxonomy" id="176857"/>
    <lineage>
        <taxon>Eukaryota</taxon>
        <taxon>Viridiplantae</taxon>
        <taxon>Streptophyta</taxon>
        <taxon>Embryophyta</taxon>
        <taxon>Tracheophyta</taxon>
        <taxon>Spermatophyta</taxon>
        <taxon>Magnoliopsida</taxon>
        <taxon>eudicotyledons</taxon>
        <taxon>Gunneridae</taxon>
        <taxon>Pentapetalae</taxon>
        <taxon>rosids</taxon>
        <taxon>fabids</taxon>
        <taxon>Fagales</taxon>
        <taxon>Betulaceae</taxon>
        <taxon>Carpinus</taxon>
    </lineage>
</organism>
<feature type="transmembrane region" description="Helical" evidence="8">
    <location>
        <begin position="173"/>
        <end position="194"/>
    </location>
</feature>
<accession>A0A5N6KX91</accession>
<comment type="subcellular location">
    <subcellularLocation>
        <location evidence="1">Membrane</location>
        <topology evidence="1">Multi-pass membrane protein</topology>
    </subcellularLocation>
</comment>
<keyword evidence="3 8" id="KW-0812">Transmembrane</keyword>
<evidence type="ECO:0000256" key="6">
    <source>
        <dbReference type="PIRSR" id="PIRSR604254-1"/>
    </source>
</evidence>
<evidence type="ECO:0000256" key="3">
    <source>
        <dbReference type="ARBA" id="ARBA00022692"/>
    </source>
</evidence>
<keyword evidence="5 8" id="KW-0472">Membrane</keyword>
<dbReference type="InterPro" id="IPR004254">
    <property type="entry name" value="AdipoR/HlyIII-related"/>
</dbReference>
<evidence type="ECO:0000256" key="2">
    <source>
        <dbReference type="ARBA" id="ARBA00007018"/>
    </source>
</evidence>
<evidence type="ECO:0000256" key="1">
    <source>
        <dbReference type="ARBA" id="ARBA00004141"/>
    </source>
</evidence>
<gene>
    <name evidence="9" type="ORF">FH972_024024</name>
</gene>
<feature type="region of interest" description="Disordered" evidence="7">
    <location>
        <begin position="1"/>
        <end position="23"/>
    </location>
</feature>
<feature type="transmembrane region" description="Helical" evidence="8">
    <location>
        <begin position="73"/>
        <end position="94"/>
    </location>
</feature>
<sequence>MQPRQRQRAGGPTLKDKDSPPPGFAGKRLLCLREEVAQWQRNPYILSGFRPESKSYMACLQSLGYLHNQTGNIYSHGIAVPLMWVIGLILYRHAKEAYPSAGAHDWMVFSAHLTGMTIGYSLSAAFHTFGNHSEAAHSSWLRMDLLGIIVVIAGCFPPGLYYSFYCMDEGTKLAWMMVALCAQGVGAFFVLFVPKFRTPQWSTIRAAFYVLLGSSAFLPVLASTFFHGVSHSWVQSGAGYYLITAALYLAGAGLYAVRKISSLSTNDTPNTQVQTKWPESQWPGRLDIPPRSIRVFFQISSHHRHVLNDSWFRLYGYAVT</sequence>
<evidence type="ECO:0000256" key="7">
    <source>
        <dbReference type="SAM" id="MobiDB-lite"/>
    </source>
</evidence>
<dbReference type="GO" id="GO:0046872">
    <property type="term" value="F:metal ion binding"/>
    <property type="evidence" value="ECO:0007669"/>
    <property type="project" value="UniProtKB-KW"/>
</dbReference>
<dbReference type="Proteomes" id="UP000327013">
    <property type="component" value="Unassembled WGS sequence"/>
</dbReference>
<protein>
    <submittedName>
        <fullName evidence="9">Uncharacterized protein</fullName>
    </submittedName>
</protein>
<dbReference type="PANTHER" id="PTHR20855:SF52">
    <property type="entry name" value="ADIPONECTIN RECEPTOR PROTEIN"/>
    <property type="match status" value="1"/>
</dbReference>
<dbReference type="GO" id="GO:0016020">
    <property type="term" value="C:membrane"/>
    <property type="evidence" value="ECO:0007669"/>
    <property type="project" value="UniProtKB-SubCell"/>
</dbReference>
<dbReference type="GO" id="GO:0009744">
    <property type="term" value="P:response to sucrose"/>
    <property type="evidence" value="ECO:0007669"/>
    <property type="project" value="UniProtKB-ARBA"/>
</dbReference>
<feature type="binding site" evidence="6">
    <location>
        <position position="127"/>
    </location>
    <ligand>
        <name>Zn(2+)</name>
        <dbReference type="ChEBI" id="CHEBI:29105"/>
    </ligand>
</feature>
<dbReference type="EMBL" id="VIBQ01000016">
    <property type="protein sequence ID" value="KAB8356441.1"/>
    <property type="molecule type" value="Genomic_DNA"/>
</dbReference>
<feature type="transmembrane region" description="Helical" evidence="8">
    <location>
        <begin position="106"/>
        <end position="129"/>
    </location>
</feature>
<dbReference type="GO" id="GO:0038023">
    <property type="term" value="F:signaling receptor activity"/>
    <property type="evidence" value="ECO:0007669"/>
    <property type="project" value="TreeGrafter"/>
</dbReference>
<dbReference type="GO" id="GO:0009725">
    <property type="term" value="P:response to hormone"/>
    <property type="evidence" value="ECO:0007669"/>
    <property type="project" value="UniProtKB-ARBA"/>
</dbReference>
<dbReference type="AlphaFoldDB" id="A0A5N6KX91"/>
<reference evidence="9 10" key="1">
    <citation type="submission" date="2019-06" db="EMBL/GenBank/DDBJ databases">
        <title>A chromosomal-level reference genome of Carpinus fangiana (Coryloideae, Betulaceae).</title>
        <authorList>
            <person name="Yang X."/>
            <person name="Wang Z."/>
            <person name="Zhang L."/>
            <person name="Hao G."/>
            <person name="Liu J."/>
            <person name="Yang Y."/>
        </authorList>
    </citation>
    <scope>NUCLEOTIDE SEQUENCE [LARGE SCALE GENOMIC DNA]</scope>
    <source>
        <strain evidence="9">Cfa_2016G</strain>
        <tissue evidence="9">Leaf</tissue>
    </source>
</reference>
<comment type="similarity">
    <text evidence="2">Belongs to the ADIPOR family.</text>
</comment>
<evidence type="ECO:0000256" key="8">
    <source>
        <dbReference type="SAM" id="Phobius"/>
    </source>
</evidence>
<dbReference type="Pfam" id="PF03006">
    <property type="entry name" value="HlyIII"/>
    <property type="match status" value="1"/>
</dbReference>
<evidence type="ECO:0000313" key="9">
    <source>
        <dbReference type="EMBL" id="KAB8356441.1"/>
    </source>
</evidence>
<name>A0A5N6KX91_9ROSI</name>
<feature type="transmembrane region" description="Helical" evidence="8">
    <location>
        <begin position="238"/>
        <end position="257"/>
    </location>
</feature>
<keyword evidence="6" id="KW-0862">Zinc</keyword>
<dbReference type="PANTHER" id="PTHR20855">
    <property type="entry name" value="ADIPOR/PROGESTIN RECEPTOR-RELATED"/>
    <property type="match status" value="1"/>
</dbReference>
<keyword evidence="4 8" id="KW-1133">Transmembrane helix</keyword>
<keyword evidence="10" id="KW-1185">Reference proteome</keyword>
<dbReference type="OrthoDB" id="529367at2759"/>
<keyword evidence="6" id="KW-0479">Metal-binding</keyword>
<evidence type="ECO:0000256" key="4">
    <source>
        <dbReference type="ARBA" id="ARBA00022989"/>
    </source>
</evidence>
<comment type="caution">
    <text evidence="9">The sequence shown here is derived from an EMBL/GenBank/DDBJ whole genome shotgun (WGS) entry which is preliminary data.</text>
</comment>
<feature type="transmembrane region" description="Helical" evidence="8">
    <location>
        <begin position="206"/>
        <end position="226"/>
    </location>
</feature>
<evidence type="ECO:0000256" key="5">
    <source>
        <dbReference type="ARBA" id="ARBA00023136"/>
    </source>
</evidence>
<feature type="transmembrane region" description="Helical" evidence="8">
    <location>
        <begin position="141"/>
        <end position="161"/>
    </location>
</feature>
<evidence type="ECO:0000313" key="10">
    <source>
        <dbReference type="Proteomes" id="UP000327013"/>
    </source>
</evidence>
<proteinExistence type="inferred from homology"/>